<organism evidence="5 6">
    <name type="scientific">Candidatus Dechloromonas phosphorivorans</name>
    <dbReference type="NCBI Taxonomy" id="2899244"/>
    <lineage>
        <taxon>Bacteria</taxon>
        <taxon>Pseudomonadati</taxon>
        <taxon>Pseudomonadota</taxon>
        <taxon>Betaproteobacteria</taxon>
        <taxon>Rhodocyclales</taxon>
        <taxon>Azonexaceae</taxon>
        <taxon>Dechloromonas</taxon>
    </lineage>
</organism>
<evidence type="ECO:0000313" key="5">
    <source>
        <dbReference type="EMBL" id="MBK7415538.1"/>
    </source>
</evidence>
<dbReference type="InterPro" id="IPR016039">
    <property type="entry name" value="Thiolase-like"/>
</dbReference>
<evidence type="ECO:0000313" key="6">
    <source>
        <dbReference type="Proteomes" id="UP000739411"/>
    </source>
</evidence>
<accession>A0A935JX87</accession>
<dbReference type="InterPro" id="IPR013747">
    <property type="entry name" value="ACP_syn_III_C"/>
</dbReference>
<dbReference type="GO" id="GO:0044550">
    <property type="term" value="P:secondary metabolite biosynthetic process"/>
    <property type="evidence" value="ECO:0007669"/>
    <property type="project" value="TreeGrafter"/>
</dbReference>
<dbReference type="PANTHER" id="PTHR34069">
    <property type="entry name" value="3-OXOACYL-[ACYL-CARRIER-PROTEIN] SYNTHASE 3"/>
    <property type="match status" value="1"/>
</dbReference>
<dbReference type="CDD" id="cd00830">
    <property type="entry name" value="KAS_III"/>
    <property type="match status" value="1"/>
</dbReference>
<protein>
    <submittedName>
        <fullName evidence="5">3-oxoacyl-ACP synthase III</fullName>
    </submittedName>
</protein>
<gene>
    <name evidence="5" type="ORF">IPJ38_10935</name>
</gene>
<proteinExistence type="predicted"/>
<evidence type="ECO:0000256" key="1">
    <source>
        <dbReference type="ARBA" id="ARBA00022679"/>
    </source>
</evidence>
<reference evidence="5 6" key="1">
    <citation type="submission" date="2020-10" db="EMBL/GenBank/DDBJ databases">
        <title>Connecting structure to function with the recovery of over 1000 high-quality activated sludge metagenome-assembled genomes encoding full-length rRNA genes using long-read sequencing.</title>
        <authorList>
            <person name="Singleton C.M."/>
            <person name="Petriglieri F."/>
            <person name="Kristensen J.M."/>
            <person name="Kirkegaard R.H."/>
            <person name="Michaelsen T.Y."/>
            <person name="Andersen M.H."/>
            <person name="Karst S.M."/>
            <person name="Dueholm M.S."/>
            <person name="Nielsen P.H."/>
            <person name="Albertsen M."/>
        </authorList>
    </citation>
    <scope>NUCLEOTIDE SEQUENCE [LARGE SCALE GENOMIC DNA]</scope>
    <source>
        <strain evidence="5">EsbW_18-Q3-R4-48_BATAC.463</strain>
    </source>
</reference>
<comment type="caution">
    <text evidence="5">The sequence shown here is derived from an EMBL/GenBank/DDBJ whole genome shotgun (WGS) entry which is preliminary data.</text>
</comment>
<dbReference type="AlphaFoldDB" id="A0A935JX87"/>
<dbReference type="EMBL" id="JADJMS010000021">
    <property type="protein sequence ID" value="MBK7415538.1"/>
    <property type="molecule type" value="Genomic_DNA"/>
</dbReference>
<keyword evidence="1" id="KW-0808">Transferase</keyword>
<feature type="domain" description="Beta-ketoacyl-[acyl-carrier-protein] synthase III C-terminal" evidence="3">
    <location>
        <begin position="259"/>
        <end position="335"/>
    </location>
</feature>
<evidence type="ECO:0000259" key="3">
    <source>
        <dbReference type="Pfam" id="PF08541"/>
    </source>
</evidence>
<evidence type="ECO:0000259" key="4">
    <source>
        <dbReference type="Pfam" id="PF08545"/>
    </source>
</evidence>
<dbReference type="SUPFAM" id="SSF53901">
    <property type="entry name" value="Thiolase-like"/>
    <property type="match status" value="1"/>
</dbReference>
<dbReference type="InterPro" id="IPR013751">
    <property type="entry name" value="ACP_syn_III_N"/>
</dbReference>
<feature type="domain" description="Beta-ketoacyl-[acyl-carrier-protein] synthase III N-terminal" evidence="4">
    <location>
        <begin position="117"/>
        <end position="152"/>
    </location>
</feature>
<dbReference type="GO" id="GO:0004315">
    <property type="term" value="F:3-oxoacyl-[acyl-carrier-protein] synthase activity"/>
    <property type="evidence" value="ECO:0007669"/>
    <property type="project" value="InterPro"/>
</dbReference>
<dbReference type="Proteomes" id="UP000739411">
    <property type="component" value="Unassembled WGS sequence"/>
</dbReference>
<dbReference type="Gene3D" id="3.40.47.10">
    <property type="match status" value="2"/>
</dbReference>
<dbReference type="NCBIfam" id="NF006720">
    <property type="entry name" value="PRK09258.1"/>
    <property type="match status" value="1"/>
</dbReference>
<dbReference type="PANTHER" id="PTHR34069:SF3">
    <property type="entry name" value="ACYL-COA:ACYL-COA ALKYLTRANSFERASE"/>
    <property type="match status" value="1"/>
</dbReference>
<evidence type="ECO:0000256" key="2">
    <source>
        <dbReference type="ARBA" id="ARBA00023315"/>
    </source>
</evidence>
<dbReference type="Pfam" id="PF08541">
    <property type="entry name" value="ACP_syn_III_C"/>
    <property type="match status" value="1"/>
</dbReference>
<dbReference type="GO" id="GO:0006633">
    <property type="term" value="P:fatty acid biosynthetic process"/>
    <property type="evidence" value="ECO:0007669"/>
    <property type="project" value="InterPro"/>
</dbReference>
<sequence>MQYQNVSILSLAHIDAPHRVTSSEMSQQFAATLERLGMRVEVLEYASGIEARRYWDKGVQPSEAAALAAEKVLRDSGIDRSRIGIIVNTSVCRDYIEPSTACLVHNRLGLSPECLNFDLGNACLGFLSGMQMVSNMIERGQIDYGLIVDGESARFVQEATIARLQRPETTAQDFLEQFATLTLGSGSVAMLLARTDLAPNGHRFTGVVNRAATQHSGLCRGQNDHMVTDAKGLLVAGLALATETFGYAKADFGWMADGVDQVDEYVLHQVSGTHTVNLCQTLGIDSKKVLAIYPEFGNIGPASVAIVLSKAAESGRIHKGSRVALMGIGSGLNCSMAEVIW</sequence>
<keyword evidence="2" id="KW-0012">Acyltransferase</keyword>
<dbReference type="Pfam" id="PF08545">
    <property type="entry name" value="ACP_syn_III"/>
    <property type="match status" value="1"/>
</dbReference>
<name>A0A935JX87_9RHOO</name>